<reference evidence="1" key="2">
    <citation type="submission" date="2023-06" db="EMBL/GenBank/DDBJ databases">
        <authorList>
            <person name="Swenson N.G."/>
            <person name="Wegrzyn J.L."/>
            <person name="Mcevoy S.L."/>
        </authorList>
    </citation>
    <scope>NUCLEOTIDE SEQUENCE</scope>
    <source>
        <strain evidence="1">NS2018</strain>
        <tissue evidence="1">Leaf</tissue>
    </source>
</reference>
<proteinExistence type="predicted"/>
<dbReference type="Proteomes" id="UP001168877">
    <property type="component" value="Unassembled WGS sequence"/>
</dbReference>
<gene>
    <name evidence="1" type="ORF">LWI29_035763</name>
</gene>
<dbReference type="AlphaFoldDB" id="A0AA39SA13"/>
<organism evidence="1 2">
    <name type="scientific">Acer saccharum</name>
    <name type="common">Sugar maple</name>
    <dbReference type="NCBI Taxonomy" id="4024"/>
    <lineage>
        <taxon>Eukaryota</taxon>
        <taxon>Viridiplantae</taxon>
        <taxon>Streptophyta</taxon>
        <taxon>Embryophyta</taxon>
        <taxon>Tracheophyta</taxon>
        <taxon>Spermatophyta</taxon>
        <taxon>Magnoliopsida</taxon>
        <taxon>eudicotyledons</taxon>
        <taxon>Gunneridae</taxon>
        <taxon>Pentapetalae</taxon>
        <taxon>rosids</taxon>
        <taxon>malvids</taxon>
        <taxon>Sapindales</taxon>
        <taxon>Sapindaceae</taxon>
        <taxon>Hippocastanoideae</taxon>
        <taxon>Acereae</taxon>
        <taxon>Acer</taxon>
    </lineage>
</organism>
<reference evidence="1" key="1">
    <citation type="journal article" date="2022" name="Plant J.">
        <title>Strategies of tolerance reflected in two North American maple genomes.</title>
        <authorList>
            <person name="McEvoy S.L."/>
            <person name="Sezen U.U."/>
            <person name="Trouern-Trend A."/>
            <person name="McMahon S.M."/>
            <person name="Schaberg P.G."/>
            <person name="Yang J."/>
            <person name="Wegrzyn J.L."/>
            <person name="Swenson N.G."/>
        </authorList>
    </citation>
    <scope>NUCLEOTIDE SEQUENCE</scope>
    <source>
        <strain evidence="1">NS2018</strain>
    </source>
</reference>
<sequence length="101" mass="11470">MECMPIQRWENQEGGGDVVVEGMAGIEEVEGDHDLAVDEWDDSLIGYYELQYSPISYGDSNVWNAPLESEQVDDFGNPKWDIQDEFFGEETRHSLPPDVNS</sequence>
<keyword evidence="2" id="KW-1185">Reference proteome</keyword>
<evidence type="ECO:0000313" key="1">
    <source>
        <dbReference type="EMBL" id="KAK0588199.1"/>
    </source>
</evidence>
<comment type="caution">
    <text evidence="1">The sequence shown here is derived from an EMBL/GenBank/DDBJ whole genome shotgun (WGS) entry which is preliminary data.</text>
</comment>
<evidence type="ECO:0000313" key="2">
    <source>
        <dbReference type="Proteomes" id="UP001168877"/>
    </source>
</evidence>
<protein>
    <submittedName>
        <fullName evidence="1">Uncharacterized protein</fullName>
    </submittedName>
</protein>
<name>A0AA39SA13_ACESA</name>
<dbReference type="EMBL" id="JAUESC010000382">
    <property type="protein sequence ID" value="KAK0588199.1"/>
    <property type="molecule type" value="Genomic_DNA"/>
</dbReference>
<accession>A0AA39SA13</accession>